<keyword evidence="5" id="KW-1185">Reference proteome</keyword>
<dbReference type="OrthoDB" id="2152029at2759"/>
<dbReference type="EMBL" id="BPQB01000070">
    <property type="protein sequence ID" value="GJE97300.1"/>
    <property type="molecule type" value="Genomic_DNA"/>
</dbReference>
<keyword evidence="2" id="KW-1133">Transmembrane helix</keyword>
<dbReference type="Gene3D" id="3.40.50.1820">
    <property type="entry name" value="alpha/beta hydrolase"/>
    <property type="match status" value="1"/>
</dbReference>
<organism evidence="4 5">
    <name type="scientific">Phanerochaete sordida</name>
    <dbReference type="NCBI Taxonomy" id="48140"/>
    <lineage>
        <taxon>Eukaryota</taxon>
        <taxon>Fungi</taxon>
        <taxon>Dikarya</taxon>
        <taxon>Basidiomycota</taxon>
        <taxon>Agaricomycotina</taxon>
        <taxon>Agaricomycetes</taxon>
        <taxon>Polyporales</taxon>
        <taxon>Phanerochaetaceae</taxon>
        <taxon>Phanerochaete</taxon>
    </lineage>
</organism>
<feature type="transmembrane region" description="Helical" evidence="2">
    <location>
        <begin position="12"/>
        <end position="38"/>
    </location>
</feature>
<dbReference type="InterPro" id="IPR050300">
    <property type="entry name" value="GDXG_lipolytic_enzyme"/>
</dbReference>
<protein>
    <submittedName>
        <fullName evidence="4">Alpha/beta hydrolase</fullName>
    </submittedName>
</protein>
<gene>
    <name evidence="4" type="ORF">PsYK624_135160</name>
</gene>
<proteinExistence type="predicted"/>
<evidence type="ECO:0000313" key="5">
    <source>
        <dbReference type="Proteomes" id="UP000703269"/>
    </source>
</evidence>
<dbReference type="Proteomes" id="UP000703269">
    <property type="component" value="Unassembled WGS sequence"/>
</dbReference>
<keyword evidence="1 4" id="KW-0378">Hydrolase</keyword>
<dbReference type="AlphaFoldDB" id="A0A9P3LJE4"/>
<keyword evidence="2" id="KW-0472">Membrane</keyword>
<evidence type="ECO:0000259" key="3">
    <source>
        <dbReference type="Pfam" id="PF07859"/>
    </source>
</evidence>
<dbReference type="GO" id="GO:0016787">
    <property type="term" value="F:hydrolase activity"/>
    <property type="evidence" value="ECO:0007669"/>
    <property type="project" value="UniProtKB-KW"/>
</dbReference>
<name>A0A9P3LJE4_9APHY</name>
<evidence type="ECO:0000256" key="2">
    <source>
        <dbReference type="SAM" id="Phobius"/>
    </source>
</evidence>
<dbReference type="InterPro" id="IPR029058">
    <property type="entry name" value="AB_hydrolase_fold"/>
</dbReference>
<dbReference type="InterPro" id="IPR013094">
    <property type="entry name" value="AB_hydrolase_3"/>
</dbReference>
<dbReference type="SUPFAM" id="SSF53474">
    <property type="entry name" value="alpha/beta-Hydrolases"/>
    <property type="match status" value="1"/>
</dbReference>
<feature type="domain" description="Alpha/beta hydrolase fold-3" evidence="3">
    <location>
        <begin position="154"/>
        <end position="371"/>
    </location>
</feature>
<comment type="caution">
    <text evidence="4">The sequence shown here is derived from an EMBL/GenBank/DDBJ whole genome shotgun (WGS) entry which is preliminary data.</text>
</comment>
<keyword evidence="2" id="KW-0812">Transmembrane</keyword>
<evidence type="ECO:0000313" key="4">
    <source>
        <dbReference type="EMBL" id="GJE97300.1"/>
    </source>
</evidence>
<accession>A0A9P3LJE4</accession>
<reference evidence="4 5" key="1">
    <citation type="submission" date="2021-08" db="EMBL/GenBank/DDBJ databases">
        <title>Draft Genome Sequence of Phanerochaete sordida strain YK-624.</title>
        <authorList>
            <person name="Mori T."/>
            <person name="Dohra H."/>
            <person name="Suzuki T."/>
            <person name="Kawagishi H."/>
            <person name="Hirai H."/>
        </authorList>
    </citation>
    <scope>NUCLEOTIDE SEQUENCE [LARGE SCALE GENOMIC DNA]</scope>
    <source>
        <strain evidence="4 5">YK-624</strain>
    </source>
</reference>
<dbReference type="Pfam" id="PF07859">
    <property type="entry name" value="Abhydrolase_3"/>
    <property type="match status" value="1"/>
</dbReference>
<evidence type="ECO:0000256" key="1">
    <source>
        <dbReference type="ARBA" id="ARBA00022801"/>
    </source>
</evidence>
<dbReference type="PANTHER" id="PTHR48081">
    <property type="entry name" value="AB HYDROLASE SUPERFAMILY PROTEIN C4A8.06C"/>
    <property type="match status" value="1"/>
</dbReference>
<sequence>MAGRVPDAPPLYLFVIYQTLAYLVFALAIIPVLLYRLVFHILPSTRPYPTWSLRRDLAVAGGRLYMVCTTYPCLPRPPGHKAWQSDPIVQKTAGPHTKVKLVEVPPAEEEWMTGIANVAKGVVCPVPVPCFWTFCPREGLLKGDEDAPPDERVIFYVAGGSWVMGHPQSTMFPYKFATESGRRVFAVNHRKALSADTAFPAQLQDLVAAYAHLRTHGFAPENIVLIGDSSGGHLLLALSRYLAELAAERPELDVGTPGALLLISPSCDLGHPPHAVSSTDFLAPYLNNRAYPSLARHFAAGARQESAYFSPAACGSFAYLAKAQERARPPAVWIQYGEVENLAPDIAALVQRMRADGVVVDVDLIAGGVHCDAGIAYALREKGERDSWGRLIAAVKRYTA</sequence>
<dbReference type="PANTHER" id="PTHR48081:SF31">
    <property type="entry name" value="STERYL ACETYL HYDROLASE MUG81-RELATED"/>
    <property type="match status" value="1"/>
</dbReference>